<keyword evidence="2" id="KW-1185">Reference proteome</keyword>
<accession>A0A6J8BUX9</accession>
<reference evidence="1 2" key="1">
    <citation type="submission" date="2020-06" db="EMBL/GenBank/DDBJ databases">
        <authorList>
            <person name="Li R."/>
            <person name="Bekaert M."/>
        </authorList>
    </citation>
    <scope>NUCLEOTIDE SEQUENCE [LARGE SCALE GENOMIC DNA]</scope>
    <source>
        <strain evidence="2">wild</strain>
    </source>
</reference>
<gene>
    <name evidence="1" type="ORF">MCOR_22667</name>
</gene>
<protein>
    <submittedName>
        <fullName evidence="1">Uncharacterized protein</fullName>
    </submittedName>
</protein>
<evidence type="ECO:0000313" key="2">
    <source>
        <dbReference type="Proteomes" id="UP000507470"/>
    </source>
</evidence>
<organism evidence="1 2">
    <name type="scientific">Mytilus coruscus</name>
    <name type="common">Sea mussel</name>
    <dbReference type="NCBI Taxonomy" id="42192"/>
    <lineage>
        <taxon>Eukaryota</taxon>
        <taxon>Metazoa</taxon>
        <taxon>Spiralia</taxon>
        <taxon>Lophotrochozoa</taxon>
        <taxon>Mollusca</taxon>
        <taxon>Bivalvia</taxon>
        <taxon>Autobranchia</taxon>
        <taxon>Pteriomorphia</taxon>
        <taxon>Mytilida</taxon>
        <taxon>Mytiloidea</taxon>
        <taxon>Mytilidae</taxon>
        <taxon>Mytilinae</taxon>
        <taxon>Mytilus</taxon>
    </lineage>
</organism>
<dbReference type="EMBL" id="CACVKT020003996">
    <property type="protein sequence ID" value="CAC5387316.1"/>
    <property type="molecule type" value="Genomic_DNA"/>
</dbReference>
<proteinExistence type="predicted"/>
<evidence type="ECO:0000313" key="1">
    <source>
        <dbReference type="EMBL" id="CAC5387316.1"/>
    </source>
</evidence>
<name>A0A6J8BUX9_MYTCO</name>
<dbReference type="Proteomes" id="UP000507470">
    <property type="component" value="Unassembled WGS sequence"/>
</dbReference>
<dbReference type="AlphaFoldDB" id="A0A6J8BUX9"/>
<sequence length="406" mass="45913">MAEQKSQQHIVWLNSICRICGLPSKNLINKFSFKDELINICNIDVEQEDNEIIMPSSICGKHASQLYRYRKAKENGKAFTSSISVCSFGQHTDICPSMGNKELLAESNFGFGYYELRRETRDIEHIQESYKTLEAIKDINLKEYLSNRNNFVKGVLGMLTKCNFDDELDECIQCSMSVLLEHVYKLRNAQFIGPVSLLQNFTIFSLSHSKTVTDIVGNISAGGKYTTVCKMLDNNSKPRTPPNGDAVYVFDNEQVVGKTWTIKPNNKSKSSVITNIAVAGLDENLSVQANKDLHPKNAQLKLFVNAAIEEVVSEHNGNSEQDHIDDIVQKSISKQKYKICPKCKDLFDKTKRKCPVCKETIVQQPLDNTNPKESFEKIEQLVEAGNSKPDFALNTTRYDHVKSVHR</sequence>
<dbReference type="OrthoDB" id="6146739at2759"/>